<accession>A0A1Z3HMG9</accession>
<feature type="domain" description="Tc1-like transposase DDE" evidence="1">
    <location>
        <begin position="35"/>
        <end position="103"/>
    </location>
</feature>
<evidence type="ECO:0000313" key="3">
    <source>
        <dbReference type="Proteomes" id="UP000191901"/>
    </source>
</evidence>
<sequence>MPLAFDYGLVIGRFNTQRYLPLMHWQAPKAQQHLQETGEITVVIQDGASFHRSHKTQQHWSSWQEQGLFIFFLPPQSPQMNRIEEEWLHLKHHELSAQLFEDECDLAIALMQAIDDRGQRRGYPVERFRFNSG</sequence>
<dbReference type="GO" id="GO:0003676">
    <property type="term" value="F:nucleic acid binding"/>
    <property type="evidence" value="ECO:0007669"/>
    <property type="project" value="InterPro"/>
</dbReference>
<evidence type="ECO:0000313" key="2">
    <source>
        <dbReference type="EMBL" id="ASC71511.1"/>
    </source>
</evidence>
<dbReference type="EMBL" id="CP021983">
    <property type="protein sequence ID" value="ASC71511.1"/>
    <property type="molecule type" value="Genomic_DNA"/>
</dbReference>
<dbReference type="RefSeq" id="WP_187329383.1">
    <property type="nucleotide sequence ID" value="NZ_CP021983.2"/>
</dbReference>
<dbReference type="KEGG" id="hhg:XM38_024630"/>
<keyword evidence="3" id="KW-1185">Reference proteome</keyword>
<dbReference type="Gene3D" id="3.30.420.10">
    <property type="entry name" value="Ribonuclease H-like superfamily/Ribonuclease H"/>
    <property type="match status" value="1"/>
</dbReference>
<name>A0A1Z3HMG9_9CYAN</name>
<organism evidence="2 3">
    <name type="scientific">Halomicronema hongdechloris C2206</name>
    <dbReference type="NCBI Taxonomy" id="1641165"/>
    <lineage>
        <taxon>Bacteria</taxon>
        <taxon>Bacillati</taxon>
        <taxon>Cyanobacteriota</taxon>
        <taxon>Cyanophyceae</taxon>
        <taxon>Nodosilineales</taxon>
        <taxon>Nodosilineaceae</taxon>
        <taxon>Halomicronema</taxon>
    </lineage>
</organism>
<dbReference type="Pfam" id="PF13358">
    <property type="entry name" value="DDE_3"/>
    <property type="match status" value="1"/>
</dbReference>
<proteinExistence type="predicted"/>
<protein>
    <recommendedName>
        <fullName evidence="1">Tc1-like transposase DDE domain-containing protein</fullName>
    </recommendedName>
</protein>
<dbReference type="InterPro" id="IPR036397">
    <property type="entry name" value="RNaseH_sf"/>
</dbReference>
<dbReference type="InterPro" id="IPR038717">
    <property type="entry name" value="Tc1-like_DDE_dom"/>
</dbReference>
<evidence type="ECO:0000259" key="1">
    <source>
        <dbReference type="Pfam" id="PF13358"/>
    </source>
</evidence>
<dbReference type="AlphaFoldDB" id="A0A1Z3HMG9"/>
<gene>
    <name evidence="2" type="ORF">XM38_024630</name>
</gene>
<reference evidence="2 3" key="1">
    <citation type="journal article" date="2016" name="Biochim. Biophys. Acta">
        <title>Characterization of red-shifted phycobilisomes isolated from the chlorophyll f-containing cyanobacterium Halomicronema hongdechloris.</title>
        <authorList>
            <person name="Li Y."/>
            <person name="Lin Y."/>
            <person name="Garvey C.J."/>
            <person name="Birch D."/>
            <person name="Corkery R.W."/>
            <person name="Loughlin P.C."/>
            <person name="Scheer H."/>
            <person name="Willows R.D."/>
            <person name="Chen M."/>
        </authorList>
    </citation>
    <scope>NUCLEOTIDE SEQUENCE [LARGE SCALE GENOMIC DNA]</scope>
    <source>
        <strain evidence="2 3">C2206</strain>
    </source>
</reference>
<dbReference type="Proteomes" id="UP000191901">
    <property type="component" value="Chromosome"/>
</dbReference>